<dbReference type="InterPro" id="IPR013525">
    <property type="entry name" value="ABC2_TM"/>
</dbReference>
<gene>
    <name evidence="8" type="ORF">GCM10007977_047650</name>
</gene>
<dbReference type="Pfam" id="PF01061">
    <property type="entry name" value="ABC2_membrane"/>
    <property type="match status" value="1"/>
</dbReference>
<keyword evidence="9" id="KW-1185">Reference proteome</keyword>
<proteinExistence type="inferred from homology"/>
<evidence type="ECO:0000256" key="4">
    <source>
        <dbReference type="ARBA" id="ARBA00023136"/>
    </source>
</evidence>
<comment type="subcellular location">
    <subcellularLocation>
        <location evidence="6">Cell membrane</location>
        <topology evidence="6">Multi-pass membrane protein</topology>
    </subcellularLocation>
    <subcellularLocation>
        <location evidence="1">Membrane</location>
        <topology evidence="1">Multi-pass membrane protein</topology>
    </subcellularLocation>
</comment>
<keyword evidence="6" id="KW-0813">Transport</keyword>
<dbReference type="PANTHER" id="PTHR43229">
    <property type="entry name" value="NODULATION PROTEIN J"/>
    <property type="match status" value="1"/>
</dbReference>
<evidence type="ECO:0000313" key="9">
    <source>
        <dbReference type="Proteomes" id="UP000642070"/>
    </source>
</evidence>
<dbReference type="RefSeq" id="WP_229835776.1">
    <property type="nucleotide sequence ID" value="NZ_BMPI01000023.1"/>
</dbReference>
<dbReference type="PANTHER" id="PTHR43229:SF2">
    <property type="entry name" value="NODULATION PROTEIN J"/>
    <property type="match status" value="1"/>
</dbReference>
<feature type="transmembrane region" description="Helical" evidence="6">
    <location>
        <begin position="29"/>
        <end position="49"/>
    </location>
</feature>
<evidence type="ECO:0000256" key="2">
    <source>
        <dbReference type="ARBA" id="ARBA00022692"/>
    </source>
</evidence>
<dbReference type="PIRSF" id="PIRSF006648">
    <property type="entry name" value="DrrB"/>
    <property type="match status" value="1"/>
</dbReference>
<reference evidence="8" key="2">
    <citation type="submission" date="2020-09" db="EMBL/GenBank/DDBJ databases">
        <authorList>
            <person name="Sun Q."/>
            <person name="Ohkuma M."/>
        </authorList>
    </citation>
    <scope>NUCLEOTIDE SEQUENCE</scope>
    <source>
        <strain evidence="8">JCM 19831</strain>
    </source>
</reference>
<evidence type="ECO:0000256" key="5">
    <source>
        <dbReference type="ARBA" id="ARBA00023251"/>
    </source>
</evidence>
<evidence type="ECO:0000256" key="1">
    <source>
        <dbReference type="ARBA" id="ARBA00004141"/>
    </source>
</evidence>
<dbReference type="EMBL" id="BMPI01000023">
    <property type="protein sequence ID" value="GGM40707.1"/>
    <property type="molecule type" value="Genomic_DNA"/>
</dbReference>
<accession>A0A917TVR4</accession>
<keyword evidence="2 6" id="KW-0812">Transmembrane</keyword>
<keyword evidence="5" id="KW-0046">Antibiotic resistance</keyword>
<keyword evidence="3 6" id="KW-1133">Transmembrane helix</keyword>
<keyword evidence="4 6" id="KW-0472">Membrane</keyword>
<dbReference type="GO" id="GO:0140359">
    <property type="term" value="F:ABC-type transporter activity"/>
    <property type="evidence" value="ECO:0007669"/>
    <property type="project" value="InterPro"/>
</dbReference>
<evidence type="ECO:0000256" key="3">
    <source>
        <dbReference type="ARBA" id="ARBA00022989"/>
    </source>
</evidence>
<dbReference type="GO" id="GO:0046677">
    <property type="term" value="P:response to antibiotic"/>
    <property type="evidence" value="ECO:0007669"/>
    <property type="project" value="UniProtKB-KW"/>
</dbReference>
<dbReference type="Proteomes" id="UP000642070">
    <property type="component" value="Unassembled WGS sequence"/>
</dbReference>
<feature type="transmembrane region" description="Helical" evidence="6">
    <location>
        <begin position="172"/>
        <end position="190"/>
    </location>
</feature>
<feature type="transmembrane region" description="Helical" evidence="6">
    <location>
        <begin position="141"/>
        <end position="165"/>
    </location>
</feature>
<feature type="transmembrane region" description="Helical" evidence="6">
    <location>
        <begin position="104"/>
        <end position="129"/>
    </location>
</feature>
<protein>
    <recommendedName>
        <fullName evidence="6">Transport permease protein</fullName>
    </recommendedName>
</protein>
<feature type="transmembrane region" description="Helical" evidence="6">
    <location>
        <begin position="228"/>
        <end position="246"/>
    </location>
</feature>
<dbReference type="InterPro" id="IPR047817">
    <property type="entry name" value="ABC2_TM_bact-type"/>
</dbReference>
<comment type="similarity">
    <text evidence="6">Belongs to the ABC-2 integral membrane protein family.</text>
</comment>
<keyword evidence="6" id="KW-1003">Cell membrane</keyword>
<feature type="domain" description="ABC transmembrane type-2" evidence="7">
    <location>
        <begin position="27"/>
        <end position="253"/>
    </location>
</feature>
<reference evidence="8" key="1">
    <citation type="journal article" date="2014" name="Int. J. Syst. Evol. Microbiol.">
        <title>Complete genome sequence of Corynebacterium casei LMG S-19264T (=DSM 44701T), isolated from a smear-ripened cheese.</title>
        <authorList>
            <consortium name="US DOE Joint Genome Institute (JGI-PGF)"/>
            <person name="Walter F."/>
            <person name="Albersmeier A."/>
            <person name="Kalinowski J."/>
            <person name="Ruckert C."/>
        </authorList>
    </citation>
    <scope>NUCLEOTIDE SEQUENCE</scope>
    <source>
        <strain evidence="8">JCM 19831</strain>
    </source>
</reference>
<sequence>MSALAYALTDSSTMLRRVLRHTTRNPSTLIMSILLPGVLLLLLNYGFGGAIETGGVRYLDYLIPGIIMMGACYSVSATAVSVATDASEGIIDRFRTMAVARSALMTGHVVGSLLRSLFGTSLVVLVALALGYRPTSDPLRWLAVAGLVTLLLFAIAWLAAAIGLATGNATGAASASAIFQILPFLSGAFVPTETMPGWLQAFTANQPMTHIVAALRGLLNDAPVGDHAWIAVAWCAGTALLGVLWARSAYNRRATR</sequence>
<dbReference type="PROSITE" id="PS51012">
    <property type="entry name" value="ABC_TM2"/>
    <property type="match status" value="1"/>
</dbReference>
<evidence type="ECO:0000313" key="8">
    <source>
        <dbReference type="EMBL" id="GGM40707.1"/>
    </source>
</evidence>
<evidence type="ECO:0000256" key="6">
    <source>
        <dbReference type="RuleBase" id="RU361157"/>
    </source>
</evidence>
<evidence type="ECO:0000259" key="7">
    <source>
        <dbReference type="PROSITE" id="PS51012"/>
    </source>
</evidence>
<name>A0A917TVR4_9ACTN</name>
<organism evidence="8 9">
    <name type="scientific">Dactylosporangium sucinum</name>
    <dbReference type="NCBI Taxonomy" id="1424081"/>
    <lineage>
        <taxon>Bacteria</taxon>
        <taxon>Bacillati</taxon>
        <taxon>Actinomycetota</taxon>
        <taxon>Actinomycetes</taxon>
        <taxon>Micromonosporales</taxon>
        <taxon>Micromonosporaceae</taxon>
        <taxon>Dactylosporangium</taxon>
    </lineage>
</organism>
<dbReference type="GO" id="GO:0043190">
    <property type="term" value="C:ATP-binding cassette (ABC) transporter complex"/>
    <property type="evidence" value="ECO:0007669"/>
    <property type="project" value="InterPro"/>
</dbReference>
<comment type="caution">
    <text evidence="8">The sequence shown here is derived from an EMBL/GenBank/DDBJ whole genome shotgun (WGS) entry which is preliminary data.</text>
</comment>
<dbReference type="InterPro" id="IPR000412">
    <property type="entry name" value="ABC_2_transport"/>
</dbReference>
<feature type="transmembrane region" description="Helical" evidence="6">
    <location>
        <begin position="61"/>
        <end position="83"/>
    </location>
</feature>
<dbReference type="InterPro" id="IPR051784">
    <property type="entry name" value="Nod_factor_ABC_transporter"/>
</dbReference>
<dbReference type="AlphaFoldDB" id="A0A917TVR4"/>